<comment type="similarity">
    <text evidence="2">Belongs to the zinc-containing alcohol dehydrogenase family.</text>
</comment>
<dbReference type="SMART" id="SM00829">
    <property type="entry name" value="PKS_ER"/>
    <property type="match status" value="1"/>
</dbReference>
<dbReference type="PANTHER" id="PTHR43677:SF4">
    <property type="entry name" value="QUINONE OXIDOREDUCTASE-LIKE PROTEIN 2"/>
    <property type="match status" value="1"/>
</dbReference>
<dbReference type="InterPro" id="IPR013149">
    <property type="entry name" value="ADH-like_C"/>
</dbReference>
<dbReference type="SUPFAM" id="SSF51735">
    <property type="entry name" value="NAD(P)-binding Rossmann-fold domains"/>
    <property type="match status" value="1"/>
</dbReference>
<gene>
    <name evidence="4" type="ORF">SBP02_10175</name>
</gene>
<organism evidence="4 5">
    <name type="scientific">Pseudomonas benzenivorans</name>
    <dbReference type="NCBI Taxonomy" id="556533"/>
    <lineage>
        <taxon>Bacteria</taxon>
        <taxon>Pseudomonadati</taxon>
        <taxon>Pseudomonadota</taxon>
        <taxon>Gammaproteobacteria</taxon>
        <taxon>Pseudomonadales</taxon>
        <taxon>Pseudomonadaceae</taxon>
        <taxon>Pseudomonas</taxon>
    </lineage>
</organism>
<keyword evidence="2" id="KW-0479">Metal-binding</keyword>
<keyword evidence="2" id="KW-0862">Zinc</keyword>
<dbReference type="Gene3D" id="3.40.50.720">
    <property type="entry name" value="NAD(P)-binding Rossmann-like Domain"/>
    <property type="match status" value="1"/>
</dbReference>
<evidence type="ECO:0000256" key="1">
    <source>
        <dbReference type="ARBA" id="ARBA00023002"/>
    </source>
</evidence>
<dbReference type="Gene3D" id="3.90.180.10">
    <property type="entry name" value="Medium-chain alcohol dehydrogenases, catalytic domain"/>
    <property type="match status" value="1"/>
</dbReference>
<dbReference type="CDD" id="cd08268">
    <property type="entry name" value="MDR2"/>
    <property type="match status" value="1"/>
</dbReference>
<reference evidence="4 5" key="1">
    <citation type="submission" date="2023-11" db="EMBL/GenBank/DDBJ databases">
        <title>Complete genome of Pseudomonas benzenivorans BA3361.</title>
        <authorList>
            <person name="Shin S.Y."/>
            <person name="Song J."/>
            <person name="Kang H."/>
        </authorList>
    </citation>
    <scope>NUCLEOTIDE SEQUENCE [LARGE SCALE GENOMIC DNA]</scope>
    <source>
        <strain evidence="4 5">HNIBRBA3361</strain>
    </source>
</reference>
<comment type="cofactor">
    <cofactor evidence="2">
        <name>Zn(2+)</name>
        <dbReference type="ChEBI" id="CHEBI:29105"/>
    </cofactor>
</comment>
<keyword evidence="1" id="KW-0560">Oxidoreductase</keyword>
<evidence type="ECO:0000313" key="4">
    <source>
        <dbReference type="EMBL" id="WPC07095.1"/>
    </source>
</evidence>
<feature type="domain" description="Enoyl reductase (ER)" evidence="3">
    <location>
        <begin position="11"/>
        <end position="335"/>
    </location>
</feature>
<dbReference type="InterPro" id="IPR013154">
    <property type="entry name" value="ADH-like_N"/>
</dbReference>
<dbReference type="PROSITE" id="PS00059">
    <property type="entry name" value="ADH_ZINC"/>
    <property type="match status" value="1"/>
</dbReference>
<accession>A0ABZ0Q0U0</accession>
<dbReference type="InterPro" id="IPR051397">
    <property type="entry name" value="Zn-ADH-like_protein"/>
</dbReference>
<dbReference type="InterPro" id="IPR036291">
    <property type="entry name" value="NAD(P)-bd_dom_sf"/>
</dbReference>
<evidence type="ECO:0000256" key="2">
    <source>
        <dbReference type="RuleBase" id="RU361277"/>
    </source>
</evidence>
<dbReference type="Pfam" id="PF08240">
    <property type="entry name" value="ADH_N"/>
    <property type="match status" value="1"/>
</dbReference>
<dbReference type="Proteomes" id="UP001305928">
    <property type="component" value="Chromosome"/>
</dbReference>
<dbReference type="SUPFAM" id="SSF50129">
    <property type="entry name" value="GroES-like"/>
    <property type="match status" value="1"/>
</dbReference>
<name>A0ABZ0Q0U0_9PSED</name>
<protein>
    <submittedName>
        <fullName evidence="4">Zinc-dependent alcohol dehydrogenase family protein</fullName>
    </submittedName>
</protein>
<proteinExistence type="inferred from homology"/>
<evidence type="ECO:0000259" key="3">
    <source>
        <dbReference type="SMART" id="SM00829"/>
    </source>
</evidence>
<dbReference type="RefSeq" id="WP_318646272.1">
    <property type="nucleotide sequence ID" value="NZ_CP137892.1"/>
</dbReference>
<dbReference type="PANTHER" id="PTHR43677">
    <property type="entry name" value="SHORT-CHAIN DEHYDROGENASE/REDUCTASE"/>
    <property type="match status" value="1"/>
</dbReference>
<dbReference type="InterPro" id="IPR020843">
    <property type="entry name" value="ER"/>
</dbReference>
<sequence length="337" mass="36504">MSRIIRFHQFGEANVLKIEERSCPSPAAGEVLIRPQAVGVSWYDVLWRQNLANTPAQLPAGLGHELAGEVVAVGEGVEDLAVGDQVASFPGHNVNRYPAYAEEVVLPRSSLTRYPEQLTPQQASVHYLPSLVGWFGFVELAHLTPGETVLVTAASRCWGPYIVQLGKALGAKVIAATADAEDRDFLRELGADHIILTEEQDLVSRVIKLTDGRGADIVMDALGGPQMCLLGDALAPRGRLVLYGLQGGNETPFPACAAFQKNIQFFVHCIGNFTGKEELGIPQDEAAVAKALQGINQLTRDGLLRPLINQVFPFDKVVEAHKLMETCPSRGRVVLQV</sequence>
<dbReference type="Pfam" id="PF00107">
    <property type="entry name" value="ADH_zinc_N"/>
    <property type="match status" value="1"/>
</dbReference>
<dbReference type="EMBL" id="CP137892">
    <property type="protein sequence ID" value="WPC07095.1"/>
    <property type="molecule type" value="Genomic_DNA"/>
</dbReference>
<evidence type="ECO:0000313" key="5">
    <source>
        <dbReference type="Proteomes" id="UP001305928"/>
    </source>
</evidence>
<keyword evidence="5" id="KW-1185">Reference proteome</keyword>
<dbReference type="InterPro" id="IPR011032">
    <property type="entry name" value="GroES-like_sf"/>
</dbReference>
<dbReference type="InterPro" id="IPR002328">
    <property type="entry name" value="ADH_Zn_CS"/>
</dbReference>